<evidence type="ECO:0000313" key="3">
    <source>
        <dbReference type="Proteomes" id="UP001160625"/>
    </source>
</evidence>
<protein>
    <recommendedName>
        <fullName evidence="4">Iron transporter</fullName>
    </recommendedName>
</protein>
<dbReference type="Proteomes" id="UP001160625">
    <property type="component" value="Unassembled WGS sequence"/>
</dbReference>
<comment type="caution">
    <text evidence="2">The sequence shown here is derived from an EMBL/GenBank/DDBJ whole genome shotgun (WGS) entry which is preliminary data.</text>
</comment>
<reference evidence="2" key="1">
    <citation type="submission" date="2023-04" db="EMBL/GenBank/DDBJ databases">
        <title>Sphingomonas sp. MAHUQ-71 isolated from rice field.</title>
        <authorList>
            <person name="Huq M.A."/>
        </authorList>
    </citation>
    <scope>NUCLEOTIDE SEQUENCE</scope>
    <source>
        <strain evidence="2">MAHUQ-71</strain>
    </source>
</reference>
<keyword evidence="1" id="KW-0812">Transmembrane</keyword>
<feature type="transmembrane region" description="Helical" evidence="1">
    <location>
        <begin position="66"/>
        <end position="86"/>
    </location>
</feature>
<feature type="transmembrane region" description="Helical" evidence="1">
    <location>
        <begin position="12"/>
        <end position="32"/>
    </location>
</feature>
<dbReference type="RefSeq" id="WP_281043646.1">
    <property type="nucleotide sequence ID" value="NZ_JARYGZ010000001.1"/>
</dbReference>
<dbReference type="EMBL" id="JARYGZ010000001">
    <property type="protein sequence ID" value="MDH7638336.1"/>
    <property type="molecule type" value="Genomic_DNA"/>
</dbReference>
<evidence type="ECO:0000256" key="1">
    <source>
        <dbReference type="SAM" id="Phobius"/>
    </source>
</evidence>
<evidence type="ECO:0008006" key="4">
    <source>
        <dbReference type="Google" id="ProtNLM"/>
    </source>
</evidence>
<evidence type="ECO:0000313" key="2">
    <source>
        <dbReference type="EMBL" id="MDH7638336.1"/>
    </source>
</evidence>
<accession>A0ABT6MZU8</accession>
<gene>
    <name evidence="2" type="ORF">QGN17_06300</name>
</gene>
<organism evidence="2 3">
    <name type="scientific">Sphingomonas oryzagri</name>
    <dbReference type="NCBI Taxonomy" id="3042314"/>
    <lineage>
        <taxon>Bacteria</taxon>
        <taxon>Pseudomonadati</taxon>
        <taxon>Pseudomonadota</taxon>
        <taxon>Alphaproteobacteria</taxon>
        <taxon>Sphingomonadales</taxon>
        <taxon>Sphingomonadaceae</taxon>
        <taxon>Sphingomonas</taxon>
    </lineage>
</organism>
<keyword evidence="3" id="KW-1185">Reference proteome</keyword>
<feature type="transmembrane region" description="Helical" evidence="1">
    <location>
        <begin position="38"/>
        <end position="59"/>
    </location>
</feature>
<keyword evidence="1" id="KW-0472">Membrane</keyword>
<proteinExistence type="predicted"/>
<keyword evidence="1" id="KW-1133">Transmembrane helix</keyword>
<name>A0ABT6MZU8_9SPHN</name>
<sequence length="91" mass="9738">MSHLECAGRLAAIPAGYALTSLVTAALVRILPGRPVDAVSIGFMVFFAIYAVLILWAFATRRPGRMWICWAVAGLLLAGFVGWSIMIGGRS</sequence>